<comment type="function">
    <text evidence="1">Catalyzes the phosphorylation of the beta-carboxyl group of aspartic acid with ATP to yield 4-phospho-L-aspartate, which is involved in the branched biosynthetic pathway leading to the biosynthesis of amino acids threonine, isoleucine and methionine.</text>
</comment>
<organism evidence="18 19">
    <name type="scientific">Clostridium saudiense</name>
    <dbReference type="NCBI Taxonomy" id="1414720"/>
    <lineage>
        <taxon>Bacteria</taxon>
        <taxon>Bacillati</taxon>
        <taxon>Bacillota</taxon>
        <taxon>Clostridia</taxon>
        <taxon>Eubacteriales</taxon>
        <taxon>Clostridiaceae</taxon>
        <taxon>Clostridium</taxon>
    </lineage>
</organism>
<evidence type="ECO:0000256" key="2">
    <source>
        <dbReference type="ARBA" id="ARBA00004766"/>
    </source>
</evidence>
<keyword evidence="7 14" id="KW-0808">Transferase</keyword>
<keyword evidence="8" id="KW-0547">Nucleotide-binding</keyword>
<dbReference type="InterPro" id="IPR001341">
    <property type="entry name" value="Asp_kinase"/>
</dbReference>
<name>A0ABS2FBR6_9CLOT</name>
<dbReference type="InterPro" id="IPR001048">
    <property type="entry name" value="Asp/Glu/Uridylate_kinase"/>
</dbReference>
<keyword evidence="10" id="KW-0067">ATP-binding</keyword>
<evidence type="ECO:0000256" key="6">
    <source>
        <dbReference type="ARBA" id="ARBA00022605"/>
    </source>
</evidence>
<dbReference type="EC" id="2.7.2.4" evidence="14"/>
<feature type="domain" description="Aspartate/glutamate/uridylate kinase" evidence="16">
    <location>
        <begin position="2"/>
        <end position="235"/>
    </location>
</feature>
<dbReference type="InterPro" id="IPR018042">
    <property type="entry name" value="Aspartate_kinase_CS"/>
</dbReference>
<keyword evidence="9 14" id="KW-0418">Kinase</keyword>
<dbReference type="Gene3D" id="3.30.2130.10">
    <property type="entry name" value="VC0802-like"/>
    <property type="match status" value="1"/>
</dbReference>
<evidence type="ECO:0000256" key="9">
    <source>
        <dbReference type="ARBA" id="ARBA00022777"/>
    </source>
</evidence>
<comment type="caution">
    <text evidence="18">The sequence shown here is derived from an EMBL/GenBank/DDBJ whole genome shotgun (WGS) entry which is preliminary data.</text>
</comment>
<evidence type="ECO:0000256" key="7">
    <source>
        <dbReference type="ARBA" id="ARBA00022679"/>
    </source>
</evidence>
<dbReference type="PROSITE" id="PS00324">
    <property type="entry name" value="ASPARTOKINASE"/>
    <property type="match status" value="1"/>
</dbReference>
<dbReference type="GO" id="GO:0004072">
    <property type="term" value="F:aspartate kinase activity"/>
    <property type="evidence" value="ECO:0007669"/>
    <property type="project" value="UniProtKB-EC"/>
</dbReference>
<evidence type="ECO:0000256" key="14">
    <source>
        <dbReference type="RuleBase" id="RU003448"/>
    </source>
</evidence>
<feature type="domain" description="CASTOR ACT" evidence="17">
    <location>
        <begin position="332"/>
        <end position="394"/>
    </location>
</feature>
<dbReference type="Proteomes" id="UP000767334">
    <property type="component" value="Unassembled WGS sequence"/>
</dbReference>
<evidence type="ECO:0000313" key="18">
    <source>
        <dbReference type="EMBL" id="MBM6817980.1"/>
    </source>
</evidence>
<dbReference type="PANTHER" id="PTHR21499">
    <property type="entry name" value="ASPARTATE KINASE"/>
    <property type="match status" value="1"/>
</dbReference>
<comment type="pathway">
    <text evidence="3 15">Amino-acid biosynthesis; L-methionine biosynthesis via de novo pathway; L-homoserine from L-aspartate: step 1/3.</text>
</comment>
<evidence type="ECO:0000259" key="16">
    <source>
        <dbReference type="Pfam" id="PF00696"/>
    </source>
</evidence>
<gene>
    <name evidence="18" type="primary">dapG</name>
    <name evidence="18" type="ORF">H6A19_01265</name>
</gene>
<evidence type="ECO:0000313" key="19">
    <source>
        <dbReference type="Proteomes" id="UP000767334"/>
    </source>
</evidence>
<proteinExistence type="inferred from homology"/>
<dbReference type="SUPFAM" id="SSF55021">
    <property type="entry name" value="ACT-like"/>
    <property type="match status" value="2"/>
</dbReference>
<accession>A0ABS2FBR6</accession>
<dbReference type="EMBL" id="JACJLL010000004">
    <property type="protein sequence ID" value="MBM6817980.1"/>
    <property type="molecule type" value="Genomic_DNA"/>
</dbReference>
<evidence type="ECO:0000256" key="13">
    <source>
        <dbReference type="ARBA" id="ARBA00047872"/>
    </source>
</evidence>
<dbReference type="PANTHER" id="PTHR21499:SF3">
    <property type="entry name" value="ASPARTOKINASE"/>
    <property type="match status" value="1"/>
</dbReference>
<dbReference type="Pfam" id="PF13840">
    <property type="entry name" value="ACT_7"/>
    <property type="match status" value="1"/>
</dbReference>
<dbReference type="NCBIfam" id="NF006068">
    <property type="entry name" value="PRK08210.1"/>
    <property type="match status" value="1"/>
</dbReference>
<keyword evidence="6 15" id="KW-0028">Amino-acid biosynthesis</keyword>
<dbReference type="InterPro" id="IPR005260">
    <property type="entry name" value="Asp_kin_monofn"/>
</dbReference>
<dbReference type="PIRSF" id="PIRSF000726">
    <property type="entry name" value="Asp_kin"/>
    <property type="match status" value="1"/>
</dbReference>
<evidence type="ECO:0000256" key="5">
    <source>
        <dbReference type="ARBA" id="ARBA00010122"/>
    </source>
</evidence>
<dbReference type="Pfam" id="PF00696">
    <property type="entry name" value="AA_kinase"/>
    <property type="match status" value="1"/>
</dbReference>
<dbReference type="Gene3D" id="3.40.1160.10">
    <property type="entry name" value="Acetylglutamate kinase-like"/>
    <property type="match status" value="1"/>
</dbReference>
<dbReference type="InterPro" id="IPR045865">
    <property type="entry name" value="ACT-like_dom_sf"/>
</dbReference>
<evidence type="ECO:0000256" key="10">
    <source>
        <dbReference type="ARBA" id="ARBA00022840"/>
    </source>
</evidence>
<comment type="pathway">
    <text evidence="4 15">Amino-acid biosynthesis; L-threonine biosynthesis; L-threonine from L-aspartate: step 1/5.</text>
</comment>
<evidence type="ECO:0000256" key="3">
    <source>
        <dbReference type="ARBA" id="ARBA00004986"/>
    </source>
</evidence>
<keyword evidence="11" id="KW-0220">Diaminopimelate biosynthesis</keyword>
<evidence type="ECO:0000256" key="1">
    <source>
        <dbReference type="ARBA" id="ARBA00003121"/>
    </source>
</evidence>
<dbReference type="SUPFAM" id="SSF53633">
    <property type="entry name" value="Carbamate kinase-like"/>
    <property type="match status" value="1"/>
</dbReference>
<evidence type="ECO:0000259" key="17">
    <source>
        <dbReference type="Pfam" id="PF13840"/>
    </source>
</evidence>
<protein>
    <recommendedName>
        <fullName evidence="14">Aspartokinase</fullName>
        <ecNumber evidence="14">2.7.2.4</ecNumber>
    </recommendedName>
</protein>
<comment type="pathway">
    <text evidence="2 15">Amino-acid biosynthesis; L-lysine biosynthesis via DAP pathway; (S)-tetrahydrodipicolinate from L-aspartate: step 1/4.</text>
</comment>
<comment type="similarity">
    <text evidence="5 14">Belongs to the aspartokinase family.</text>
</comment>
<evidence type="ECO:0000256" key="12">
    <source>
        <dbReference type="ARBA" id="ARBA00023154"/>
    </source>
</evidence>
<dbReference type="NCBIfam" id="TIGR00657">
    <property type="entry name" value="asp_kinases"/>
    <property type="match status" value="1"/>
</dbReference>
<keyword evidence="19" id="KW-1185">Reference proteome</keyword>
<keyword evidence="12" id="KW-0457">Lysine biosynthesis</keyword>
<dbReference type="InterPro" id="IPR027795">
    <property type="entry name" value="CASTOR_ACT_dom"/>
</dbReference>
<evidence type="ECO:0000256" key="8">
    <source>
        <dbReference type="ARBA" id="ARBA00022741"/>
    </source>
</evidence>
<evidence type="ECO:0000256" key="15">
    <source>
        <dbReference type="RuleBase" id="RU004249"/>
    </source>
</evidence>
<sequence length="400" mass="43450">MNIIVQKFGGTSVSTEERRKQVIKKIGKAIESGLKPVVVVSAMGRMGEPYATDTLLSLVDNNFKDNNKNAQDLLMCCGEIISSVVLCNDLYKHGITAVPLTGGQAGIITNNVHTDAQAIDVDTHNIMKVLEEGKVPVVTGFQGVTKDGFFTTLGRGGSDTSACILGVALKAKEIDIYTDVDGIMTADPRMVEDASLINEMTYNEVFQLADQGAKVIHPKAVTLAKKGNVPLAIKNTMNDSKGTIIKSNVSEEEKRLISGITHLNNRIQVRVRLSDNKGKGTYRNLLELLAKNHISLDLINIFPEHQMFTIDATEKDKLSEIMSKAEIKYTTIENCSTVAIVGAGMNGVPGVMARIINTLTSNNIEVLQTTDSNMTIWCLIDTKNVSEAVRLLHSEFGLGK</sequence>
<dbReference type="RefSeq" id="WP_148323097.1">
    <property type="nucleotide sequence ID" value="NZ_JACJLL010000004.1"/>
</dbReference>
<evidence type="ECO:0000256" key="4">
    <source>
        <dbReference type="ARBA" id="ARBA00005139"/>
    </source>
</evidence>
<evidence type="ECO:0000256" key="11">
    <source>
        <dbReference type="ARBA" id="ARBA00022915"/>
    </source>
</evidence>
<comment type="catalytic activity">
    <reaction evidence="13 14">
        <text>L-aspartate + ATP = 4-phospho-L-aspartate + ADP</text>
        <dbReference type="Rhea" id="RHEA:23776"/>
        <dbReference type="ChEBI" id="CHEBI:29991"/>
        <dbReference type="ChEBI" id="CHEBI:30616"/>
        <dbReference type="ChEBI" id="CHEBI:57535"/>
        <dbReference type="ChEBI" id="CHEBI:456216"/>
        <dbReference type="EC" id="2.7.2.4"/>
    </reaction>
</comment>
<dbReference type="InterPro" id="IPR036393">
    <property type="entry name" value="AceGlu_kinase-like_sf"/>
</dbReference>
<reference evidence="18 19" key="1">
    <citation type="journal article" date="2021" name="Sci. Rep.">
        <title>The distribution of antibiotic resistance genes in chicken gut microbiota commensals.</title>
        <authorList>
            <person name="Juricova H."/>
            <person name="Matiasovicova J."/>
            <person name="Kubasova T."/>
            <person name="Cejkova D."/>
            <person name="Rychlik I."/>
        </authorList>
    </citation>
    <scope>NUCLEOTIDE SEQUENCE [LARGE SCALE GENOMIC DNA]</scope>
    <source>
        <strain evidence="18 19">An435</strain>
    </source>
</reference>